<evidence type="ECO:0008006" key="3">
    <source>
        <dbReference type="Google" id="ProtNLM"/>
    </source>
</evidence>
<reference evidence="1 2" key="1">
    <citation type="submission" date="2019-02" db="EMBL/GenBank/DDBJ databases">
        <title>Deep-cultivation of Planctomycetes and their phenomic and genomic characterization uncovers novel biology.</title>
        <authorList>
            <person name="Wiegand S."/>
            <person name="Jogler M."/>
            <person name="Boedeker C."/>
            <person name="Pinto D."/>
            <person name="Vollmers J."/>
            <person name="Rivas-Marin E."/>
            <person name="Kohn T."/>
            <person name="Peeters S.H."/>
            <person name="Heuer A."/>
            <person name="Rast P."/>
            <person name="Oberbeckmann S."/>
            <person name="Bunk B."/>
            <person name="Jeske O."/>
            <person name="Meyerdierks A."/>
            <person name="Storesund J.E."/>
            <person name="Kallscheuer N."/>
            <person name="Luecker S."/>
            <person name="Lage O.M."/>
            <person name="Pohl T."/>
            <person name="Merkel B.J."/>
            <person name="Hornburger P."/>
            <person name="Mueller R.-W."/>
            <person name="Bruemmer F."/>
            <person name="Labrenz M."/>
            <person name="Spormann A.M."/>
            <person name="Op Den Camp H."/>
            <person name="Overmann J."/>
            <person name="Amann R."/>
            <person name="Jetten M.S.M."/>
            <person name="Mascher T."/>
            <person name="Medema M.H."/>
            <person name="Devos D.P."/>
            <person name="Kaster A.-K."/>
            <person name="Ovreas L."/>
            <person name="Rohde M."/>
            <person name="Galperin M.Y."/>
            <person name="Jogler C."/>
        </authorList>
    </citation>
    <scope>NUCLEOTIDE SEQUENCE [LARGE SCALE GENOMIC DNA]</scope>
    <source>
        <strain evidence="1 2">Mal64</strain>
    </source>
</reference>
<dbReference type="EMBL" id="SJPQ01000002">
    <property type="protein sequence ID" value="TWT88519.1"/>
    <property type="molecule type" value="Genomic_DNA"/>
</dbReference>
<proteinExistence type="predicted"/>
<accession>A0A5C5ZM93</accession>
<dbReference type="Proteomes" id="UP000315440">
    <property type="component" value="Unassembled WGS sequence"/>
</dbReference>
<dbReference type="AlphaFoldDB" id="A0A5C5ZM93"/>
<evidence type="ECO:0000313" key="1">
    <source>
        <dbReference type="EMBL" id="TWT88519.1"/>
    </source>
</evidence>
<gene>
    <name evidence="1" type="ORF">Mal64_20020</name>
</gene>
<dbReference type="OrthoDB" id="287810at2"/>
<protein>
    <recommendedName>
        <fullName evidence="3">Carboxypeptidase regulatory-like domain-containing protein</fullName>
    </recommendedName>
</protein>
<sequence length="151" mass="15995">MPFDLMTGYGKPMVGLLALGLVLTSGCSKPEFEVAPTGGVVTLDGEPLTTGKVMFAPKAAGGGLKAGKTGFGVIGPEGRYDVSTYGAEDGAVVAKHTVTVINSEPDSESGQRLQVERITWPQRLVVEPGKQNEFDIELTTELLQQRGMKRD</sequence>
<keyword evidence="2" id="KW-1185">Reference proteome</keyword>
<evidence type="ECO:0000313" key="2">
    <source>
        <dbReference type="Proteomes" id="UP000315440"/>
    </source>
</evidence>
<organism evidence="1 2">
    <name type="scientific">Pseudobythopirellula maris</name>
    <dbReference type="NCBI Taxonomy" id="2527991"/>
    <lineage>
        <taxon>Bacteria</taxon>
        <taxon>Pseudomonadati</taxon>
        <taxon>Planctomycetota</taxon>
        <taxon>Planctomycetia</taxon>
        <taxon>Pirellulales</taxon>
        <taxon>Lacipirellulaceae</taxon>
        <taxon>Pseudobythopirellula</taxon>
    </lineage>
</organism>
<dbReference type="RefSeq" id="WP_146399647.1">
    <property type="nucleotide sequence ID" value="NZ_SJPQ01000002.1"/>
</dbReference>
<name>A0A5C5ZM93_9BACT</name>
<comment type="caution">
    <text evidence="1">The sequence shown here is derived from an EMBL/GenBank/DDBJ whole genome shotgun (WGS) entry which is preliminary data.</text>
</comment>